<feature type="compositionally biased region" description="Polar residues" evidence="1">
    <location>
        <begin position="21"/>
        <end position="43"/>
    </location>
</feature>
<feature type="region of interest" description="Disordered" evidence="1">
    <location>
        <begin position="734"/>
        <end position="753"/>
    </location>
</feature>
<feature type="compositionally biased region" description="Low complexity" evidence="1">
    <location>
        <begin position="820"/>
        <end position="829"/>
    </location>
</feature>
<keyword evidence="4" id="KW-1185">Reference proteome</keyword>
<feature type="compositionally biased region" description="Basic and acidic residues" evidence="1">
    <location>
        <begin position="1492"/>
        <end position="1507"/>
    </location>
</feature>
<feature type="region of interest" description="Disordered" evidence="1">
    <location>
        <begin position="1271"/>
        <end position="1507"/>
    </location>
</feature>
<dbReference type="EMBL" id="LNZH02000190">
    <property type="protein sequence ID" value="OCB87565.1"/>
    <property type="molecule type" value="Genomic_DNA"/>
</dbReference>
<feature type="region of interest" description="Disordered" evidence="1">
    <location>
        <begin position="786"/>
        <end position="1239"/>
    </location>
</feature>
<feature type="transmembrane region" description="Helical" evidence="2">
    <location>
        <begin position="399"/>
        <end position="421"/>
    </location>
</feature>
<proteinExistence type="predicted"/>
<dbReference type="Proteomes" id="UP000757232">
    <property type="component" value="Unassembled WGS sequence"/>
</dbReference>
<feature type="compositionally biased region" description="Gly residues" evidence="1">
    <location>
        <begin position="1032"/>
        <end position="1043"/>
    </location>
</feature>
<evidence type="ECO:0000313" key="3">
    <source>
        <dbReference type="EMBL" id="OCB87565.1"/>
    </source>
</evidence>
<feature type="compositionally biased region" description="Low complexity" evidence="1">
    <location>
        <begin position="1288"/>
        <end position="1304"/>
    </location>
</feature>
<keyword evidence="2" id="KW-0812">Transmembrane</keyword>
<evidence type="ECO:0008006" key="5">
    <source>
        <dbReference type="Google" id="ProtNLM"/>
    </source>
</evidence>
<feature type="compositionally biased region" description="Polar residues" evidence="1">
    <location>
        <begin position="126"/>
        <end position="138"/>
    </location>
</feature>
<evidence type="ECO:0000256" key="1">
    <source>
        <dbReference type="SAM" id="MobiDB-lite"/>
    </source>
</evidence>
<organism evidence="3 4">
    <name type="scientific">Sanghuangporus baumii</name>
    <name type="common">Phellinus baumii</name>
    <dbReference type="NCBI Taxonomy" id="108892"/>
    <lineage>
        <taxon>Eukaryota</taxon>
        <taxon>Fungi</taxon>
        <taxon>Dikarya</taxon>
        <taxon>Basidiomycota</taxon>
        <taxon>Agaricomycotina</taxon>
        <taxon>Agaricomycetes</taxon>
        <taxon>Hymenochaetales</taxon>
        <taxon>Hymenochaetaceae</taxon>
        <taxon>Sanghuangporus</taxon>
    </lineage>
</organism>
<feature type="compositionally biased region" description="Polar residues" evidence="1">
    <location>
        <begin position="1353"/>
        <end position="1374"/>
    </location>
</feature>
<feature type="compositionally biased region" description="Polar residues" evidence="1">
    <location>
        <begin position="1088"/>
        <end position="1099"/>
    </location>
</feature>
<feature type="compositionally biased region" description="Polar residues" evidence="1">
    <location>
        <begin position="1394"/>
        <end position="1412"/>
    </location>
</feature>
<dbReference type="OrthoDB" id="2575061at2759"/>
<feature type="compositionally biased region" description="Low complexity" evidence="1">
    <location>
        <begin position="1153"/>
        <end position="1184"/>
    </location>
</feature>
<feature type="compositionally biased region" description="Low complexity" evidence="1">
    <location>
        <begin position="995"/>
        <end position="1010"/>
    </location>
</feature>
<gene>
    <name evidence="3" type="ORF">A7U60_g5268</name>
</gene>
<accession>A0A9Q5HX00</accession>
<feature type="compositionally biased region" description="Low complexity" evidence="1">
    <location>
        <begin position="8"/>
        <end position="19"/>
    </location>
</feature>
<feature type="compositionally biased region" description="Low complexity" evidence="1">
    <location>
        <begin position="1413"/>
        <end position="1435"/>
    </location>
</feature>
<feature type="compositionally biased region" description="Low complexity" evidence="1">
    <location>
        <begin position="148"/>
        <end position="162"/>
    </location>
</feature>
<feature type="region of interest" description="Disordered" evidence="1">
    <location>
        <begin position="1"/>
        <end position="162"/>
    </location>
</feature>
<feature type="compositionally biased region" description="Polar residues" evidence="1">
    <location>
        <begin position="914"/>
        <end position="929"/>
    </location>
</feature>
<feature type="compositionally biased region" description="Acidic residues" evidence="1">
    <location>
        <begin position="1138"/>
        <end position="1149"/>
    </location>
</feature>
<feature type="compositionally biased region" description="Basic residues" evidence="1">
    <location>
        <begin position="56"/>
        <end position="67"/>
    </location>
</feature>
<feature type="compositionally biased region" description="Low complexity" evidence="1">
    <location>
        <begin position="1375"/>
        <end position="1386"/>
    </location>
</feature>
<evidence type="ECO:0000313" key="4">
    <source>
        <dbReference type="Proteomes" id="UP000757232"/>
    </source>
</evidence>
<feature type="compositionally biased region" description="Pro residues" evidence="1">
    <location>
        <begin position="68"/>
        <end position="81"/>
    </location>
</feature>
<feature type="compositionally biased region" description="Basic and acidic residues" evidence="1">
    <location>
        <begin position="866"/>
        <end position="878"/>
    </location>
</feature>
<feature type="compositionally biased region" description="Basic residues" evidence="1">
    <location>
        <begin position="212"/>
        <end position="223"/>
    </location>
</feature>
<feature type="compositionally biased region" description="Acidic residues" evidence="1">
    <location>
        <begin position="879"/>
        <end position="903"/>
    </location>
</feature>
<feature type="transmembrane region" description="Helical" evidence="2">
    <location>
        <begin position="441"/>
        <end position="465"/>
    </location>
</feature>
<keyword evidence="2" id="KW-0472">Membrane</keyword>
<feature type="region of interest" description="Disordered" evidence="1">
    <location>
        <begin position="483"/>
        <end position="520"/>
    </location>
</feature>
<keyword evidence="2" id="KW-1133">Transmembrane helix</keyword>
<feature type="compositionally biased region" description="Polar residues" evidence="1">
    <location>
        <begin position="967"/>
        <end position="981"/>
    </location>
</feature>
<feature type="compositionally biased region" description="Low complexity" evidence="1">
    <location>
        <begin position="44"/>
        <end position="55"/>
    </location>
</feature>
<name>A0A9Q5HX00_SANBA</name>
<feature type="compositionally biased region" description="Basic and acidic residues" evidence="1">
    <location>
        <begin position="1323"/>
        <end position="1335"/>
    </location>
</feature>
<dbReference type="PANTHER" id="PTHR48125">
    <property type="entry name" value="LP07818P1"/>
    <property type="match status" value="1"/>
</dbReference>
<reference evidence="3" key="1">
    <citation type="submission" date="2016-06" db="EMBL/GenBank/DDBJ databases">
        <title>Draft Genome sequence of the fungus Inonotus baumii.</title>
        <authorList>
            <person name="Zhu H."/>
            <person name="Lin W."/>
        </authorList>
    </citation>
    <scope>NUCLEOTIDE SEQUENCE</scope>
    <source>
        <strain evidence="3">821</strain>
    </source>
</reference>
<feature type="compositionally biased region" description="Acidic residues" evidence="1">
    <location>
        <begin position="1111"/>
        <end position="1122"/>
    </location>
</feature>
<feature type="compositionally biased region" description="Polar residues" evidence="1">
    <location>
        <begin position="1439"/>
        <end position="1477"/>
    </location>
</feature>
<feature type="region of interest" description="Disordered" evidence="1">
    <location>
        <begin position="205"/>
        <end position="256"/>
    </location>
</feature>
<feature type="compositionally biased region" description="Basic and acidic residues" evidence="1">
    <location>
        <begin position="505"/>
        <end position="516"/>
    </location>
</feature>
<sequence length="1507" mass="160894">MFRKSRASSSPTSPTSPSSGAEANNEISDSYEVVQTPSGSEANSRPSSDAPAAAARRARSASRRRPSHPIPPTPGVTPPPHVRQASSRDDWYPSWLPRRPPPPAPASTVPSERGHGSSPIPRVASNVGTSRGVSQGSRPQAPGAHRLTPSYDTGYTGYTGESGEYVDIGEYELDPALAESEGTEERVGIGRRQTPRSVRIISEATQAAGSYSRRHAPSRHSRRASGGASQMAVRSRKEGRAGHVHGSGPKPWWRGTMSTPLTPTVVAPSPFPGGLGGPSPSADAPFTAPQRASVPPHMRAYLPTPGMTAASQFPSTPLASLRPRFRAPGLDLGFLAPPSAWKRLQFILWPVWVYGLVVLQSYLDLNAIYCLVQLALHPTPATPPSATSDNSNPSSSRNWALGASAYGVCWLIWIVGIVILYEVVYSWWRRWRCKRPLMIPLYLSAPAFNLVCMTSYANFCFFQYIRASARPRLPLPRIFRACGSSSSGSTIPSRAVTPSVMSAAEPRDSQQQEREPASPMTTAAAAAEVKENVPIISPSSIRNPSIEPMSSLASWGDWFAETCFFYGQNLPTVALLLPRAALCIAILLAFSSAPPEDRALAALGLMKRDQTFFRADGSLSGYARVVLLANVAWAGWRVLILLISWVGLWWMSGQLCAGVCGPRFRWEEPEERVGYDERGGRVSMMMAVDEEQFEDAHGVMAMWTWRECTRIRIYDAYDLCLFLPPLSKRAAEKARDVSGGEKSSVQRVGGGMDEDEENAVLDRVLAAAGLPTVPTPARRGMLHEELFSTPPEMRRELSEEGGIREITVSSPKPGTKESSSRSSGERPPSNMKPYPFTTYPARQGSQDAGLPSQERIPFPPSPRTSKHSDREGTEREGTGEEEEEAEGVEEEEEDDYDNEEGYDEFGLSIEEPSSGRNSASMSSLGQQIPSRFPFQFRHISRRSRGGRSSAGTHQSRSTSDKTSSASYGASQPSQPSRTASSSDRRVSQHSDSPWSQGQSQSGAEASTAQSPVSPRDVGTTESSSYGSPISGRLGGSLSGGGGALREQSPIPMPPRAAHKNRRQRASLPTVPVSAIPAAFAGVRDRSRTLSGSTPTSPALNLSPHPQYENSSGEEEEEEEEEERAGAGGAAEFGMLTDPEADGSQEEAEREDSVGLLSGGPSPRSSVGGLRSRSNISLSNINLGIPHSRRSRHSSASSMSNSHSHSSRNSRSISLSGSGSGSGSGSQGASARSRSISIQARSRAQSFVQGFAAANRSNISFEMGGIRSRASSLARLSEVPSVHRQSGESGRTGSFSASTSSNVVSPTQHSANPEDYTFGQPIRLRVDSGSEGERRGSRIVAGPGLGTGMGMNGQSPQRGQSPISTSKRASRQGTSAPAPAAAQADPARTLRESQSHTPSLAPSSHSQQTTQTVLPSSFPSAPAPGPTSTAGPSTLPVPISPTSPRTLQHSGQSFISSARESFITQPTMQEGGSSSDNATAHAPGSSYGTISYEPRHVQGREASEFRPA</sequence>
<feature type="compositionally biased region" description="Low complexity" evidence="1">
    <location>
        <begin position="1193"/>
        <end position="1216"/>
    </location>
</feature>
<protein>
    <recommendedName>
        <fullName evidence="5">Proteophosphoglycan ppg4</fullName>
    </recommendedName>
</protein>
<feature type="compositionally biased region" description="Low complexity" evidence="1">
    <location>
        <begin position="955"/>
        <end position="966"/>
    </location>
</feature>
<feature type="compositionally biased region" description="Low complexity" evidence="1">
    <location>
        <begin position="1226"/>
        <end position="1239"/>
    </location>
</feature>
<evidence type="ECO:0000256" key="2">
    <source>
        <dbReference type="SAM" id="Phobius"/>
    </source>
</evidence>
<dbReference type="PANTHER" id="PTHR48125:SF12">
    <property type="entry name" value="AT HOOK TRANSCRIPTION FACTOR FAMILY-RELATED"/>
    <property type="match status" value="1"/>
</dbReference>
<comment type="caution">
    <text evidence="3">The sequence shown here is derived from an EMBL/GenBank/DDBJ whole genome shotgun (WGS) entry which is preliminary data.</text>
</comment>
<feature type="compositionally biased region" description="Basic and acidic residues" evidence="1">
    <location>
        <begin position="786"/>
        <end position="803"/>
    </location>
</feature>